<proteinExistence type="inferred from homology"/>
<keyword evidence="6 12" id="KW-0456">Lyase</keyword>
<evidence type="ECO:0000313" key="12">
    <source>
        <dbReference type="EMBL" id="TPE50900.1"/>
    </source>
</evidence>
<comment type="caution">
    <text evidence="12">The sequence shown here is derived from an EMBL/GenBank/DDBJ whole genome shotgun (WGS) entry which is preliminary data.</text>
</comment>
<keyword evidence="4" id="KW-0028">Amino-acid biosynthesis</keyword>
<dbReference type="PANTHER" id="PTHR42690:SF1">
    <property type="entry name" value="THREONINE SYNTHASE-LIKE 2"/>
    <property type="match status" value="1"/>
</dbReference>
<protein>
    <recommendedName>
        <fullName evidence="3 9">Threonine synthase</fullName>
        <ecNumber evidence="9">4.2.3.1</ecNumber>
    </recommendedName>
</protein>
<dbReference type="SUPFAM" id="SSF53686">
    <property type="entry name" value="Tryptophan synthase beta subunit-like PLP-dependent enzymes"/>
    <property type="match status" value="1"/>
</dbReference>
<dbReference type="PROSITE" id="PS00165">
    <property type="entry name" value="DEHYDRATASE_SER_THR"/>
    <property type="match status" value="1"/>
</dbReference>
<dbReference type="FunFam" id="3.90.1380.10:FF:000002">
    <property type="entry name" value="Threonine synthase"/>
    <property type="match status" value="1"/>
</dbReference>
<sequence>MKYISTRGQAPALSFGDVLLAGLASDGGLYVPETLPTYSQEEIASWASLSYQELAFKVMWPFVEGEIPAEEFKHMIDEAYAGFNHAAVAPMVQTDNNEWVLELFRGPTLAFKDFALQLLGRLMDYVLGQRGEKLVILGATSGDTGSAAIEGCRHSERLDIFILHPYQRVSEVQRRQMTTIIDDNVFNIAVKGNFDDCQSMVKASFADQSFLKGAKLGAVNSINWARIMAQIVYYFSSALAVGGPHRKVSFSVPTGNFGDIFAGYLAKQMGLPIDQLVVATNQNDILHRTIAANDMSRQELNVTLSPSMDIMVSSNFERLLFDAHGRDSAAVADLMARFNAGDVTLNDAAWAFVKENFDSYKVDDARTCEVISEVFAATQYLLDPHTAIGLESARQCWKDKSVPMITLATAHPVKFPEAVEKAGCDSPQLPEHMKDLFERDESYEVLDNSLADVQAYVASKL</sequence>
<comment type="pathway">
    <text evidence="7">Amino-acid biosynthesis.</text>
</comment>
<evidence type="ECO:0000256" key="5">
    <source>
        <dbReference type="ARBA" id="ARBA00022898"/>
    </source>
</evidence>
<evidence type="ECO:0000256" key="1">
    <source>
        <dbReference type="ARBA" id="ARBA00001933"/>
    </source>
</evidence>
<comment type="similarity">
    <text evidence="2">Belongs to the threonine synthase family.</text>
</comment>
<dbReference type="InterPro" id="IPR029144">
    <property type="entry name" value="Thr_synth_N"/>
</dbReference>
<dbReference type="EC" id="4.2.3.1" evidence="9"/>
<dbReference type="InterPro" id="IPR037158">
    <property type="entry name" value="Thr_synth_N_sf"/>
</dbReference>
<keyword evidence="13" id="KW-1185">Reference proteome</keyword>
<dbReference type="Gene3D" id="3.90.1380.10">
    <property type="entry name" value="Threonine synthase, N-terminal domain"/>
    <property type="match status" value="1"/>
</dbReference>
<comment type="catalytic activity">
    <reaction evidence="8">
        <text>O-phospho-L-homoserine + H2O = L-threonine + phosphate</text>
        <dbReference type="Rhea" id="RHEA:10840"/>
        <dbReference type="ChEBI" id="CHEBI:15377"/>
        <dbReference type="ChEBI" id="CHEBI:43474"/>
        <dbReference type="ChEBI" id="CHEBI:57590"/>
        <dbReference type="ChEBI" id="CHEBI:57926"/>
        <dbReference type="EC" id="4.2.3.1"/>
    </reaction>
</comment>
<dbReference type="CDD" id="cd01560">
    <property type="entry name" value="Thr-synth_2"/>
    <property type="match status" value="1"/>
</dbReference>
<gene>
    <name evidence="12" type="ORF">FJM67_10090</name>
</gene>
<evidence type="ECO:0000259" key="11">
    <source>
        <dbReference type="Pfam" id="PF14821"/>
    </source>
</evidence>
<keyword evidence="5 10" id="KW-0663">Pyridoxal phosphate</keyword>
<dbReference type="GO" id="GO:0004795">
    <property type="term" value="F:threonine synthase activity"/>
    <property type="evidence" value="ECO:0007669"/>
    <property type="project" value="UniProtKB-UniRule"/>
</dbReference>
<dbReference type="Pfam" id="PF24857">
    <property type="entry name" value="THR4_C"/>
    <property type="match status" value="1"/>
</dbReference>
<evidence type="ECO:0000256" key="2">
    <source>
        <dbReference type="ARBA" id="ARBA00005517"/>
    </source>
</evidence>
<dbReference type="AlphaFoldDB" id="A0A501WRA3"/>
<feature type="modified residue" description="N6-(pyridoxal phosphate)lysine" evidence="10">
    <location>
        <position position="112"/>
    </location>
</feature>
<comment type="cofactor">
    <cofactor evidence="1 10">
        <name>pyridoxal 5'-phosphate</name>
        <dbReference type="ChEBI" id="CHEBI:597326"/>
    </cofactor>
</comment>
<dbReference type="EMBL" id="VFRR01000017">
    <property type="protein sequence ID" value="TPE50900.1"/>
    <property type="molecule type" value="Genomic_DNA"/>
</dbReference>
<evidence type="ECO:0000313" key="13">
    <source>
        <dbReference type="Proteomes" id="UP000315901"/>
    </source>
</evidence>
<evidence type="ECO:0000256" key="6">
    <source>
        <dbReference type="ARBA" id="ARBA00023239"/>
    </source>
</evidence>
<evidence type="ECO:0000256" key="3">
    <source>
        <dbReference type="ARBA" id="ARBA00018679"/>
    </source>
</evidence>
<dbReference type="PANTHER" id="PTHR42690">
    <property type="entry name" value="THREONINE SYNTHASE FAMILY MEMBER"/>
    <property type="match status" value="1"/>
</dbReference>
<feature type="domain" description="Threonine synthase N-terminal" evidence="11">
    <location>
        <begin position="2"/>
        <end position="80"/>
    </location>
</feature>
<evidence type="ECO:0000256" key="7">
    <source>
        <dbReference type="ARBA" id="ARBA00029440"/>
    </source>
</evidence>
<evidence type="ECO:0000256" key="4">
    <source>
        <dbReference type="ARBA" id="ARBA00022605"/>
    </source>
</evidence>
<name>A0A501WRA3_9GAMM</name>
<dbReference type="InterPro" id="IPR000634">
    <property type="entry name" value="Ser/Thr_deHydtase_PyrdxlP-BS"/>
</dbReference>
<dbReference type="InterPro" id="IPR004450">
    <property type="entry name" value="Thr_synthase-like"/>
</dbReference>
<dbReference type="Proteomes" id="UP000315901">
    <property type="component" value="Unassembled WGS sequence"/>
</dbReference>
<dbReference type="Gene3D" id="3.40.50.1100">
    <property type="match status" value="2"/>
</dbReference>
<evidence type="ECO:0000256" key="8">
    <source>
        <dbReference type="ARBA" id="ARBA00049144"/>
    </source>
</evidence>
<dbReference type="RefSeq" id="WP_140588956.1">
    <property type="nucleotide sequence ID" value="NZ_VFRR01000017.1"/>
</dbReference>
<dbReference type="OrthoDB" id="9763107at2"/>
<reference evidence="12 13" key="1">
    <citation type="submission" date="2019-06" db="EMBL/GenBank/DDBJ databases">
        <title>A novel bacterium of genus Marinomonas, isolated from coastal sand.</title>
        <authorList>
            <person name="Huang H."/>
            <person name="Mo K."/>
            <person name="Hu Y."/>
        </authorList>
    </citation>
    <scope>NUCLEOTIDE SEQUENCE [LARGE SCALE GENOMIC DNA]</scope>
    <source>
        <strain evidence="12 13">HB171799</strain>
    </source>
</reference>
<organism evidence="12 13">
    <name type="scientific">Maribrevibacterium harenarium</name>
    <dbReference type="NCBI Taxonomy" id="2589817"/>
    <lineage>
        <taxon>Bacteria</taxon>
        <taxon>Pseudomonadati</taxon>
        <taxon>Pseudomonadota</taxon>
        <taxon>Gammaproteobacteria</taxon>
        <taxon>Oceanospirillales</taxon>
        <taxon>Oceanospirillaceae</taxon>
        <taxon>Maribrevibacterium</taxon>
    </lineage>
</organism>
<evidence type="ECO:0000256" key="10">
    <source>
        <dbReference type="PIRSR" id="PIRSR604450-51"/>
    </source>
</evidence>
<evidence type="ECO:0000256" key="9">
    <source>
        <dbReference type="NCBIfam" id="TIGR00260"/>
    </source>
</evidence>
<dbReference type="GO" id="GO:0009088">
    <property type="term" value="P:threonine biosynthetic process"/>
    <property type="evidence" value="ECO:0007669"/>
    <property type="project" value="UniProtKB-UniRule"/>
</dbReference>
<dbReference type="NCBIfam" id="TIGR00260">
    <property type="entry name" value="thrC"/>
    <property type="match status" value="1"/>
</dbReference>
<dbReference type="Pfam" id="PF14821">
    <property type="entry name" value="Thr_synth_N"/>
    <property type="match status" value="1"/>
</dbReference>
<accession>A0A501WRA3</accession>
<dbReference type="UniPathway" id="UPA00050">
    <property type="reaction ID" value="UER00065"/>
</dbReference>
<dbReference type="InterPro" id="IPR051166">
    <property type="entry name" value="Threonine_Synthase"/>
</dbReference>
<dbReference type="GO" id="GO:0030170">
    <property type="term" value="F:pyridoxal phosphate binding"/>
    <property type="evidence" value="ECO:0007669"/>
    <property type="project" value="InterPro"/>
</dbReference>
<dbReference type="InterPro" id="IPR036052">
    <property type="entry name" value="TrpB-like_PALP_sf"/>
</dbReference>